<protein>
    <submittedName>
        <fullName evidence="2">Uncharacterized protein</fullName>
    </submittedName>
</protein>
<keyword evidence="1" id="KW-1133">Transmembrane helix</keyword>
<reference evidence="2 3" key="1">
    <citation type="submission" date="2013-11" db="EMBL/GenBank/DDBJ databases">
        <title>Genome sequencing of Stegodyphus mimosarum.</title>
        <authorList>
            <person name="Bechsgaard J."/>
        </authorList>
    </citation>
    <scope>NUCLEOTIDE SEQUENCE [LARGE SCALE GENOMIC DNA]</scope>
</reference>
<dbReference type="OrthoDB" id="2107370at2759"/>
<accession>A0A087UX46</accession>
<dbReference type="AlphaFoldDB" id="A0A087UX46"/>
<keyword evidence="1" id="KW-0472">Membrane</keyword>
<proteinExistence type="predicted"/>
<sequence length="54" mass="6099">MLREESLELIGPWRIIFVVFVTYSMLPLSLRWCLLCGTVSSVGHIIILVLGAPR</sequence>
<evidence type="ECO:0000313" key="2">
    <source>
        <dbReference type="EMBL" id="KFM81935.1"/>
    </source>
</evidence>
<name>A0A087UX46_STEMI</name>
<feature type="transmembrane region" description="Helical" evidence="1">
    <location>
        <begin position="32"/>
        <end position="52"/>
    </location>
</feature>
<dbReference type="STRING" id="407821.A0A087UX46"/>
<gene>
    <name evidence="2" type="ORF">X975_24521</name>
</gene>
<feature type="transmembrane region" description="Helical" evidence="1">
    <location>
        <begin position="7"/>
        <end position="26"/>
    </location>
</feature>
<dbReference type="Proteomes" id="UP000054359">
    <property type="component" value="Unassembled WGS sequence"/>
</dbReference>
<keyword evidence="3" id="KW-1185">Reference proteome</keyword>
<dbReference type="EMBL" id="KK122106">
    <property type="protein sequence ID" value="KFM81935.1"/>
    <property type="molecule type" value="Genomic_DNA"/>
</dbReference>
<evidence type="ECO:0000313" key="3">
    <source>
        <dbReference type="Proteomes" id="UP000054359"/>
    </source>
</evidence>
<feature type="non-terminal residue" evidence="2">
    <location>
        <position position="54"/>
    </location>
</feature>
<evidence type="ECO:0000256" key="1">
    <source>
        <dbReference type="SAM" id="Phobius"/>
    </source>
</evidence>
<keyword evidence="1" id="KW-0812">Transmembrane</keyword>
<organism evidence="2 3">
    <name type="scientific">Stegodyphus mimosarum</name>
    <name type="common">African social velvet spider</name>
    <dbReference type="NCBI Taxonomy" id="407821"/>
    <lineage>
        <taxon>Eukaryota</taxon>
        <taxon>Metazoa</taxon>
        <taxon>Ecdysozoa</taxon>
        <taxon>Arthropoda</taxon>
        <taxon>Chelicerata</taxon>
        <taxon>Arachnida</taxon>
        <taxon>Araneae</taxon>
        <taxon>Araneomorphae</taxon>
        <taxon>Entelegynae</taxon>
        <taxon>Eresoidea</taxon>
        <taxon>Eresidae</taxon>
        <taxon>Stegodyphus</taxon>
    </lineage>
</organism>